<organism evidence="1">
    <name type="scientific">uncultured Thermomicrobiales bacterium</name>
    <dbReference type="NCBI Taxonomy" id="1645740"/>
    <lineage>
        <taxon>Bacteria</taxon>
        <taxon>Pseudomonadati</taxon>
        <taxon>Thermomicrobiota</taxon>
        <taxon>Thermomicrobia</taxon>
        <taxon>Thermomicrobiales</taxon>
        <taxon>environmental samples</taxon>
    </lineage>
</organism>
<dbReference type="EMBL" id="CADCWF010000091">
    <property type="protein sequence ID" value="CAA9547888.1"/>
    <property type="molecule type" value="Genomic_DNA"/>
</dbReference>
<dbReference type="PANTHER" id="PTHR43293">
    <property type="entry name" value="ACETATE COA-TRANSFERASE YDIF"/>
    <property type="match status" value="1"/>
</dbReference>
<dbReference type="InterPro" id="IPR037171">
    <property type="entry name" value="NagB/RpiA_transferase-like"/>
</dbReference>
<dbReference type="SUPFAM" id="SSF100950">
    <property type="entry name" value="NagB/RpiA/CoA transferase-like"/>
    <property type="match status" value="1"/>
</dbReference>
<accession>A0A6J4UET0</accession>
<sequence>MSEESFGPPEMMAVALARLLRNGETVFHGVASPLPMVATLLAKRLHAPDLVYLSIAGGVDASPSRLPASTVDPVLLEGARATVTLAELFDLSARGRLDVAFLSGVQIDGRGRVNMSAIGPFARPTVRLPGGAGSALLMPTAKRVLLWRAKHDPRVFVDELDFVTAAGNVERVVTPLCVFRRAEDRLVVETIHPGVSPDVVRVETGFPVEVGSKTPVTAPPTPEELAVLEELDPGRVRASEF</sequence>
<protein>
    <submittedName>
        <fullName evidence="1">3-oxoadipate CoA-transferase subunit B</fullName>
        <ecNumber evidence="1">2.8.3.6</ecNumber>
    </submittedName>
</protein>
<dbReference type="AlphaFoldDB" id="A0A6J4UET0"/>
<dbReference type="EC" id="2.8.3.6" evidence="1"/>
<reference evidence="1" key="1">
    <citation type="submission" date="2020-02" db="EMBL/GenBank/DDBJ databases">
        <authorList>
            <person name="Meier V. D."/>
        </authorList>
    </citation>
    <scope>NUCLEOTIDE SEQUENCE</scope>
    <source>
        <strain evidence="1">AVDCRST_MAG59</strain>
    </source>
</reference>
<gene>
    <name evidence="1" type="ORF">AVDCRST_MAG59-1477</name>
</gene>
<name>A0A6J4UET0_9BACT</name>
<dbReference type="GO" id="GO:0047569">
    <property type="term" value="F:3-oxoadipate CoA-transferase activity"/>
    <property type="evidence" value="ECO:0007669"/>
    <property type="project" value="UniProtKB-EC"/>
</dbReference>
<evidence type="ECO:0000313" key="1">
    <source>
        <dbReference type="EMBL" id="CAA9547888.1"/>
    </source>
</evidence>
<dbReference type="SMART" id="SM00882">
    <property type="entry name" value="CoA_trans"/>
    <property type="match status" value="1"/>
</dbReference>
<dbReference type="Gene3D" id="3.40.1080.10">
    <property type="entry name" value="Glutaconate Coenzyme A-transferase"/>
    <property type="match status" value="1"/>
</dbReference>
<keyword evidence="1" id="KW-0808">Transferase</keyword>
<dbReference type="Pfam" id="PF01144">
    <property type="entry name" value="CoA_trans"/>
    <property type="match status" value="1"/>
</dbReference>
<dbReference type="PANTHER" id="PTHR43293:SF3">
    <property type="entry name" value="CHOLESTEROL RING-CLEAVING HYDROLASE IPDB SUBUNIT"/>
    <property type="match status" value="1"/>
</dbReference>
<dbReference type="InterPro" id="IPR004165">
    <property type="entry name" value="CoA_trans_fam_I"/>
</dbReference>
<proteinExistence type="predicted"/>